<dbReference type="GO" id="GO:0016887">
    <property type="term" value="F:ATP hydrolysis activity"/>
    <property type="evidence" value="ECO:0007669"/>
    <property type="project" value="InterPro"/>
</dbReference>
<dbReference type="AlphaFoldDB" id="T1G707"/>
<dbReference type="RefSeq" id="XP_009028119.1">
    <property type="nucleotide sequence ID" value="XM_009029871.1"/>
</dbReference>
<dbReference type="GO" id="GO:0016324">
    <property type="term" value="C:apical plasma membrane"/>
    <property type="evidence" value="ECO:0007669"/>
    <property type="project" value="UniProtKB-ARBA"/>
</dbReference>
<proteinExistence type="inferred from homology"/>
<evidence type="ECO:0000256" key="5">
    <source>
        <dbReference type="ARBA" id="ARBA00022741"/>
    </source>
</evidence>
<keyword evidence="13" id="KW-1185">Reference proteome</keyword>
<dbReference type="PANTHER" id="PTHR48041">
    <property type="entry name" value="ABC TRANSPORTER G FAMILY MEMBER 28"/>
    <property type="match status" value="1"/>
</dbReference>
<evidence type="ECO:0000256" key="4">
    <source>
        <dbReference type="ARBA" id="ARBA00022692"/>
    </source>
</evidence>
<dbReference type="EMBL" id="AMQM01007287">
    <property type="status" value="NOT_ANNOTATED_CDS"/>
    <property type="molecule type" value="Genomic_DNA"/>
</dbReference>
<dbReference type="EMBL" id="AMQM01007286">
    <property type="status" value="NOT_ANNOTATED_CDS"/>
    <property type="molecule type" value="Genomic_DNA"/>
</dbReference>
<dbReference type="eggNOG" id="KOG0061">
    <property type="taxonomic scope" value="Eukaryota"/>
</dbReference>
<reference evidence="12" key="3">
    <citation type="submission" date="2015-06" db="UniProtKB">
        <authorList>
            <consortium name="EnsemblMetazoa"/>
        </authorList>
    </citation>
    <scope>IDENTIFICATION</scope>
</reference>
<dbReference type="GO" id="GO:0015562">
    <property type="term" value="F:efflux transmembrane transporter activity"/>
    <property type="evidence" value="ECO:0007669"/>
    <property type="project" value="UniProtKB-ARBA"/>
</dbReference>
<dbReference type="GeneID" id="20216854"/>
<comment type="subcellular location">
    <subcellularLocation>
        <location evidence="1">Membrane</location>
        <topology evidence="1">Multi-pass membrane protein</topology>
    </subcellularLocation>
</comment>
<dbReference type="OrthoDB" id="66620at2759"/>
<dbReference type="InParanoid" id="T1G707"/>
<dbReference type="Pfam" id="PF00005">
    <property type="entry name" value="ABC_tran"/>
    <property type="match status" value="1"/>
</dbReference>
<dbReference type="Proteomes" id="UP000015101">
    <property type="component" value="Unassembled WGS sequence"/>
</dbReference>
<dbReference type="InterPro" id="IPR003593">
    <property type="entry name" value="AAA+_ATPase"/>
</dbReference>
<dbReference type="GO" id="GO:0005524">
    <property type="term" value="F:ATP binding"/>
    <property type="evidence" value="ECO:0007669"/>
    <property type="project" value="UniProtKB-KW"/>
</dbReference>
<dbReference type="InterPro" id="IPR003439">
    <property type="entry name" value="ABC_transporter-like_ATP-bd"/>
</dbReference>
<gene>
    <name evidence="12" type="primary">20216854</name>
    <name evidence="11" type="ORF">HELRODRAFT_88257</name>
</gene>
<feature type="transmembrane region" description="Helical" evidence="9">
    <location>
        <begin position="361"/>
        <end position="381"/>
    </location>
</feature>
<dbReference type="FunFam" id="3.40.50.300:FF:000622">
    <property type="entry name" value="ATP-binding cassette sub-family G member 2"/>
    <property type="match status" value="1"/>
</dbReference>
<dbReference type="GO" id="GO:0008514">
    <property type="term" value="F:organic anion transmembrane transporter activity"/>
    <property type="evidence" value="ECO:0007669"/>
    <property type="project" value="UniProtKB-ARBA"/>
</dbReference>
<feature type="transmembrane region" description="Helical" evidence="9">
    <location>
        <begin position="435"/>
        <end position="460"/>
    </location>
</feature>
<dbReference type="OMA" id="SEKRTHA"/>
<dbReference type="Pfam" id="PF19055">
    <property type="entry name" value="ABC2_membrane_7"/>
    <property type="match status" value="1"/>
</dbReference>
<dbReference type="InterPro" id="IPR027417">
    <property type="entry name" value="P-loop_NTPase"/>
</dbReference>
<keyword evidence="5" id="KW-0547">Nucleotide-binding</keyword>
<dbReference type="GO" id="GO:0055085">
    <property type="term" value="P:transmembrane transport"/>
    <property type="evidence" value="ECO:0000318"/>
    <property type="project" value="GO_Central"/>
</dbReference>
<dbReference type="HOGENOM" id="CLU_000604_57_8_1"/>
<evidence type="ECO:0000256" key="7">
    <source>
        <dbReference type="ARBA" id="ARBA00022989"/>
    </source>
</evidence>
<keyword evidence="7 9" id="KW-1133">Transmembrane helix</keyword>
<evidence type="ECO:0000256" key="1">
    <source>
        <dbReference type="ARBA" id="ARBA00004141"/>
    </source>
</evidence>
<dbReference type="InterPro" id="IPR013525">
    <property type="entry name" value="ABC2_TM"/>
</dbReference>
<dbReference type="GO" id="GO:0042626">
    <property type="term" value="F:ATPase-coupled transmembrane transporter activity"/>
    <property type="evidence" value="ECO:0000318"/>
    <property type="project" value="GO_Central"/>
</dbReference>
<dbReference type="SMART" id="SM00382">
    <property type="entry name" value="AAA"/>
    <property type="match status" value="1"/>
</dbReference>
<dbReference type="EnsemblMetazoa" id="HelroT88257">
    <property type="protein sequence ID" value="HelroP88257"/>
    <property type="gene ID" value="HelroG88257"/>
</dbReference>
<protein>
    <recommendedName>
        <fullName evidence="10">ABC transporter domain-containing protein</fullName>
    </recommendedName>
</protein>
<dbReference type="GO" id="GO:0005886">
    <property type="term" value="C:plasma membrane"/>
    <property type="evidence" value="ECO:0000318"/>
    <property type="project" value="GO_Central"/>
</dbReference>
<evidence type="ECO:0000313" key="11">
    <source>
        <dbReference type="EMBL" id="ESN93751.1"/>
    </source>
</evidence>
<evidence type="ECO:0000259" key="10">
    <source>
        <dbReference type="PROSITE" id="PS50893"/>
    </source>
</evidence>
<evidence type="ECO:0000313" key="12">
    <source>
        <dbReference type="EnsemblMetazoa" id="HelroP88257"/>
    </source>
</evidence>
<evidence type="ECO:0000256" key="3">
    <source>
        <dbReference type="ARBA" id="ARBA00022448"/>
    </source>
</evidence>
<dbReference type="InterPro" id="IPR050352">
    <property type="entry name" value="ABCG_transporters"/>
</dbReference>
<evidence type="ECO:0000256" key="2">
    <source>
        <dbReference type="ARBA" id="ARBA00005814"/>
    </source>
</evidence>
<reference evidence="11 13" key="2">
    <citation type="journal article" date="2013" name="Nature">
        <title>Insights into bilaterian evolution from three spiralian genomes.</title>
        <authorList>
            <person name="Simakov O."/>
            <person name="Marletaz F."/>
            <person name="Cho S.J."/>
            <person name="Edsinger-Gonzales E."/>
            <person name="Havlak P."/>
            <person name="Hellsten U."/>
            <person name="Kuo D.H."/>
            <person name="Larsson T."/>
            <person name="Lv J."/>
            <person name="Arendt D."/>
            <person name="Savage R."/>
            <person name="Osoegawa K."/>
            <person name="de Jong P."/>
            <person name="Grimwood J."/>
            <person name="Chapman J.A."/>
            <person name="Shapiro H."/>
            <person name="Aerts A."/>
            <person name="Otillar R.P."/>
            <person name="Terry A.Y."/>
            <person name="Boore J.L."/>
            <person name="Grigoriev I.V."/>
            <person name="Lindberg D.R."/>
            <person name="Seaver E.C."/>
            <person name="Weisblat D.A."/>
            <person name="Putnam N.H."/>
            <person name="Rokhsar D.S."/>
        </authorList>
    </citation>
    <scope>NUCLEOTIDE SEQUENCE</scope>
</reference>
<evidence type="ECO:0000313" key="13">
    <source>
        <dbReference type="Proteomes" id="UP000015101"/>
    </source>
</evidence>
<organism evidence="12 13">
    <name type="scientific">Helobdella robusta</name>
    <name type="common">Californian leech</name>
    <dbReference type="NCBI Taxonomy" id="6412"/>
    <lineage>
        <taxon>Eukaryota</taxon>
        <taxon>Metazoa</taxon>
        <taxon>Spiralia</taxon>
        <taxon>Lophotrochozoa</taxon>
        <taxon>Annelida</taxon>
        <taxon>Clitellata</taxon>
        <taxon>Hirudinea</taxon>
        <taxon>Rhynchobdellida</taxon>
        <taxon>Glossiphoniidae</taxon>
        <taxon>Helobdella</taxon>
    </lineage>
</organism>
<evidence type="ECO:0000256" key="8">
    <source>
        <dbReference type="ARBA" id="ARBA00023136"/>
    </source>
</evidence>
<dbReference type="GO" id="GO:0140359">
    <property type="term" value="F:ABC-type transporter activity"/>
    <property type="evidence" value="ECO:0007669"/>
    <property type="project" value="InterPro"/>
</dbReference>
<feature type="transmembrane region" description="Helical" evidence="9">
    <location>
        <begin position="499"/>
        <end position="522"/>
    </location>
</feature>
<accession>T1G707</accession>
<dbReference type="CTD" id="20216854"/>
<reference evidence="13" key="1">
    <citation type="submission" date="2012-12" db="EMBL/GenBank/DDBJ databases">
        <authorList>
            <person name="Hellsten U."/>
            <person name="Grimwood J."/>
            <person name="Chapman J.A."/>
            <person name="Shapiro H."/>
            <person name="Aerts A."/>
            <person name="Otillar R.P."/>
            <person name="Terry A.Y."/>
            <person name="Boore J.L."/>
            <person name="Simakov O."/>
            <person name="Marletaz F."/>
            <person name="Cho S.-J."/>
            <person name="Edsinger-Gonzales E."/>
            <person name="Havlak P."/>
            <person name="Kuo D.-H."/>
            <person name="Larsson T."/>
            <person name="Lv J."/>
            <person name="Arendt D."/>
            <person name="Savage R."/>
            <person name="Osoegawa K."/>
            <person name="de Jong P."/>
            <person name="Lindberg D.R."/>
            <person name="Seaver E.C."/>
            <person name="Weisblat D.A."/>
            <person name="Putnam N.H."/>
            <person name="Grigoriev I.V."/>
            <person name="Rokhsar D.S."/>
        </authorList>
    </citation>
    <scope>NUCLEOTIDE SEQUENCE</scope>
</reference>
<name>T1G707_HELRO</name>
<dbReference type="PROSITE" id="PS50893">
    <property type="entry name" value="ABC_TRANSPORTER_2"/>
    <property type="match status" value="1"/>
</dbReference>
<dbReference type="Gene3D" id="3.40.50.300">
    <property type="entry name" value="P-loop containing nucleotide triphosphate hydrolases"/>
    <property type="match status" value="1"/>
</dbReference>
<evidence type="ECO:0000256" key="9">
    <source>
        <dbReference type="SAM" id="Phobius"/>
    </source>
</evidence>
<keyword evidence="8 9" id="KW-0472">Membrane</keyword>
<keyword evidence="3" id="KW-0813">Transport</keyword>
<feature type="domain" description="ABC transporter" evidence="10">
    <location>
        <begin position="4"/>
        <end position="252"/>
    </location>
</feature>
<keyword evidence="6" id="KW-0067">ATP-binding</keyword>
<dbReference type="STRING" id="6412.T1G707"/>
<feature type="transmembrane region" description="Helical" evidence="9">
    <location>
        <begin position="393"/>
        <end position="415"/>
    </location>
</feature>
<dbReference type="InterPro" id="IPR043926">
    <property type="entry name" value="ABCG_dom"/>
</dbReference>
<sequence length="580" mass="65513">GPIISFHNITYEVTSWYGACNCHRVKRTVLNNISGLLLPGMNAIMGPTGCGKSTLLDILAGRKDMRKVQGTILVNGYKQPEYFKCITGYVVQDDVLLGTLTVRESVMFSANLRLPSDVTQEEKSAKVDKVLNDLGLQKCADTKVGTDLIRGVSGGERKRTCIAMELIVSPGILFLDEPTTGLRKFFIITVVWMPRQPTQQGLTIIFSIHQPRYSIYKLFDGLILLASGIIIYHGPSANAIDFFQLQKFNIEAHNNPPDFFLDVINAEISTVSLSDGGPPMLSSDAADRKAKVIERLSTKFKETYWYASIQKTLNRKMKLFEANPKFVAADSSKYATSLRDQLKYVSRRSLLNVVRNPAASISQITMTMFFAFMVGLFYWDLSKRYPEAIQNRVGAFFFIVMVQLFGNLSAVEVFLKERVIFLHEMHSGFYRVSVFFFSKIFCDLIPLRIVPMFLFAAITYYMIGLDRNPIKFGIYFLTLFLTTLVAAILTFVISASVRVLALANIYVGMVYVVMMVYGGLLVNLKTMSTYIKWVQYISIVRYVFVCTCLFVCMCVFVCVCWFVCVYMYVCLCTCVCGFVC</sequence>
<dbReference type="PANTHER" id="PTHR48041:SF116">
    <property type="entry name" value="PROTEIN BROWN"/>
    <property type="match status" value="1"/>
</dbReference>
<comment type="similarity">
    <text evidence="2">Belongs to the ABC transporter superfamily. ABCG family. Eye pigment precursor importer (TC 3.A.1.204) subfamily.</text>
</comment>
<dbReference type="KEGG" id="hro:HELRODRAFT_88257"/>
<feature type="transmembrane region" description="Helical" evidence="9">
    <location>
        <begin position="472"/>
        <end position="493"/>
    </location>
</feature>
<feature type="transmembrane region" description="Helical" evidence="9">
    <location>
        <begin position="542"/>
        <end position="569"/>
    </location>
</feature>
<keyword evidence="4 9" id="KW-0812">Transmembrane</keyword>
<dbReference type="EMBL" id="KB097594">
    <property type="protein sequence ID" value="ESN93751.1"/>
    <property type="molecule type" value="Genomic_DNA"/>
</dbReference>
<dbReference type="CDD" id="cd03213">
    <property type="entry name" value="ABCG_EPDR"/>
    <property type="match status" value="1"/>
</dbReference>
<dbReference type="SUPFAM" id="SSF52540">
    <property type="entry name" value="P-loop containing nucleoside triphosphate hydrolases"/>
    <property type="match status" value="1"/>
</dbReference>
<evidence type="ECO:0000256" key="6">
    <source>
        <dbReference type="ARBA" id="ARBA00022840"/>
    </source>
</evidence>
<dbReference type="Pfam" id="PF01061">
    <property type="entry name" value="ABC2_membrane"/>
    <property type="match status" value="1"/>
</dbReference>